<sequence>MQSVVCSGCLSGYDVRFKCTTCKPKSLFCPKCRNLRHYDHKIEFSENEVARREAADKTRNAEQNANLNTLKICDLSSALADKEIIKKMEKTIFEISYSKAGFLYLTQNGEIGRINLKGKYEKFADESPLGCCGIYAYDSGDIVVGVIENETDAEPFHKIVMYNKNGELTNSFQYNIVDTPDFIDALPQQITVNPLNGDIIIIDWNCEVSNRVVGLSKTGNVHWMYHGPFDEPDETFCPDAIACADSGHVLILTDKTLLVLCQDGNLAYRKSIDLENIECITNIVKGLYFVACGHGGGCKIHKLSITCV</sequence>
<evidence type="ECO:0000313" key="1">
    <source>
        <dbReference type="EMBL" id="CAC5394368.1"/>
    </source>
</evidence>
<evidence type="ECO:0008006" key="3">
    <source>
        <dbReference type="Google" id="ProtNLM"/>
    </source>
</evidence>
<dbReference type="EMBL" id="CACVKT020005281">
    <property type="protein sequence ID" value="CAC5394368.1"/>
    <property type="molecule type" value="Genomic_DNA"/>
</dbReference>
<accession>A0A6J8CD82</accession>
<reference evidence="1 2" key="1">
    <citation type="submission" date="2020-06" db="EMBL/GenBank/DDBJ databases">
        <authorList>
            <person name="Li R."/>
            <person name="Bekaert M."/>
        </authorList>
    </citation>
    <scope>NUCLEOTIDE SEQUENCE [LARGE SCALE GENOMIC DNA]</scope>
    <source>
        <strain evidence="2">wild</strain>
    </source>
</reference>
<name>A0A6J8CD82_MYTCO</name>
<protein>
    <recommendedName>
        <fullName evidence="3">RING-type E3 ubiquitin transferase</fullName>
    </recommendedName>
</protein>
<dbReference type="Proteomes" id="UP000507470">
    <property type="component" value="Unassembled WGS sequence"/>
</dbReference>
<evidence type="ECO:0000313" key="2">
    <source>
        <dbReference type="Proteomes" id="UP000507470"/>
    </source>
</evidence>
<dbReference type="AlphaFoldDB" id="A0A6J8CD82"/>
<dbReference type="OrthoDB" id="10291319at2759"/>
<gene>
    <name evidence="1" type="ORF">MCOR_29123</name>
</gene>
<keyword evidence="2" id="KW-1185">Reference proteome</keyword>
<proteinExistence type="predicted"/>
<dbReference type="InterPro" id="IPR011042">
    <property type="entry name" value="6-blade_b-propeller_TolB-like"/>
</dbReference>
<organism evidence="1 2">
    <name type="scientific">Mytilus coruscus</name>
    <name type="common">Sea mussel</name>
    <dbReference type="NCBI Taxonomy" id="42192"/>
    <lineage>
        <taxon>Eukaryota</taxon>
        <taxon>Metazoa</taxon>
        <taxon>Spiralia</taxon>
        <taxon>Lophotrochozoa</taxon>
        <taxon>Mollusca</taxon>
        <taxon>Bivalvia</taxon>
        <taxon>Autobranchia</taxon>
        <taxon>Pteriomorphia</taxon>
        <taxon>Mytilida</taxon>
        <taxon>Mytiloidea</taxon>
        <taxon>Mytilidae</taxon>
        <taxon>Mytilinae</taxon>
        <taxon>Mytilus</taxon>
    </lineage>
</organism>
<dbReference type="Gene3D" id="2.120.10.30">
    <property type="entry name" value="TolB, C-terminal domain"/>
    <property type="match status" value="1"/>
</dbReference>
<dbReference type="SUPFAM" id="SSF75011">
    <property type="entry name" value="3-carboxy-cis,cis-mucoante lactonizing enzyme"/>
    <property type="match status" value="1"/>
</dbReference>